<evidence type="ECO:0000313" key="2">
    <source>
        <dbReference type="EMBL" id="SIS63317.1"/>
    </source>
</evidence>
<keyword evidence="1" id="KW-0812">Transmembrane</keyword>
<dbReference type="Proteomes" id="UP000186917">
    <property type="component" value="Unassembled WGS sequence"/>
</dbReference>
<evidence type="ECO:0000256" key="1">
    <source>
        <dbReference type="SAM" id="Phobius"/>
    </source>
</evidence>
<evidence type="ECO:0000313" key="3">
    <source>
        <dbReference type="Proteomes" id="UP000186917"/>
    </source>
</evidence>
<feature type="transmembrane region" description="Helical" evidence="1">
    <location>
        <begin position="24"/>
        <end position="45"/>
    </location>
</feature>
<dbReference type="KEGG" id="fln:FLA_4931"/>
<keyword evidence="1" id="KW-1133">Transmembrane helix</keyword>
<dbReference type="STRING" id="477680.SAMN05421788_101334"/>
<sequence length="222" mass="24732">MNNPQQHLSALRDIRSMMEKSSRFVSLSGWSGVAAGICALLGAYLSHGYVYGYKNLFIHEMSASRYDSGISLLEVLMNTWLFWIAAGTFAAAFISSFIFTFIKSKKDGTPLWGKMTKRLLINFSIPLFAGGLFIYKLLHFGTFGLVAPGCLLFYGLALLNASKYTLAEIKYLGYGQLVLGVINLGFEGAGLYFWALGFGVLHIIYGIVMWYKYERDVKNSEA</sequence>
<gene>
    <name evidence="2" type="ORF">SAMN05421788_101334</name>
</gene>
<keyword evidence="1" id="KW-0472">Membrane</keyword>
<proteinExistence type="predicted"/>
<protein>
    <submittedName>
        <fullName evidence="2">Uncharacterized protein</fullName>
    </submittedName>
</protein>
<feature type="transmembrane region" description="Helical" evidence="1">
    <location>
        <begin position="80"/>
        <end position="99"/>
    </location>
</feature>
<dbReference type="RefSeq" id="WP_076375042.1">
    <property type="nucleotide sequence ID" value="NZ_AP017422.1"/>
</dbReference>
<name>A0A173MMM4_9BACT</name>
<dbReference type="EMBL" id="FTOR01000001">
    <property type="protein sequence ID" value="SIS63317.1"/>
    <property type="molecule type" value="Genomic_DNA"/>
</dbReference>
<dbReference type="AlphaFoldDB" id="A0A173MMM4"/>
<dbReference type="OrthoDB" id="1120881at2"/>
<accession>A0A173MMM4</accession>
<reference evidence="3" key="1">
    <citation type="submission" date="2017-01" db="EMBL/GenBank/DDBJ databases">
        <authorList>
            <person name="Varghese N."/>
            <person name="Submissions S."/>
        </authorList>
    </citation>
    <scope>NUCLEOTIDE SEQUENCE [LARGE SCALE GENOMIC DNA]</scope>
    <source>
        <strain evidence="3">DSM 21054</strain>
    </source>
</reference>
<organism evidence="2 3">
    <name type="scientific">Filimonas lacunae</name>
    <dbReference type="NCBI Taxonomy" id="477680"/>
    <lineage>
        <taxon>Bacteria</taxon>
        <taxon>Pseudomonadati</taxon>
        <taxon>Bacteroidota</taxon>
        <taxon>Chitinophagia</taxon>
        <taxon>Chitinophagales</taxon>
        <taxon>Chitinophagaceae</taxon>
        <taxon>Filimonas</taxon>
    </lineage>
</organism>
<feature type="transmembrane region" description="Helical" evidence="1">
    <location>
        <begin position="119"/>
        <end position="135"/>
    </location>
</feature>
<feature type="transmembrane region" description="Helical" evidence="1">
    <location>
        <begin position="141"/>
        <end position="159"/>
    </location>
</feature>
<feature type="transmembrane region" description="Helical" evidence="1">
    <location>
        <begin position="192"/>
        <end position="211"/>
    </location>
</feature>
<keyword evidence="3" id="KW-1185">Reference proteome</keyword>